<dbReference type="Gene3D" id="2.60.40.1240">
    <property type="match status" value="1"/>
</dbReference>
<feature type="region of interest" description="Disordered" evidence="2">
    <location>
        <begin position="20"/>
        <end position="40"/>
    </location>
</feature>
<gene>
    <name evidence="4" type="ORF">C8E89_10357</name>
</gene>
<keyword evidence="5" id="KW-1185">Reference proteome</keyword>
<dbReference type="Pfam" id="PF11611">
    <property type="entry name" value="DUF4352"/>
    <property type="match status" value="1"/>
</dbReference>
<evidence type="ECO:0000256" key="1">
    <source>
        <dbReference type="ARBA" id="ARBA00022729"/>
    </source>
</evidence>
<dbReference type="Proteomes" id="UP000247781">
    <property type="component" value="Unassembled WGS sequence"/>
</dbReference>
<keyword evidence="1" id="KW-0732">Signal</keyword>
<dbReference type="AlphaFoldDB" id="A0A318HZB1"/>
<evidence type="ECO:0000313" key="5">
    <source>
        <dbReference type="Proteomes" id="UP000247781"/>
    </source>
</evidence>
<proteinExistence type="predicted"/>
<feature type="domain" description="DUF4352" evidence="3">
    <location>
        <begin position="39"/>
        <end position="149"/>
    </location>
</feature>
<dbReference type="InterPro" id="IPR029050">
    <property type="entry name" value="Immunoprotect_excell_Ig-like"/>
</dbReference>
<name>A0A318HZB1_9MYCO</name>
<dbReference type="InterPro" id="IPR029051">
    <property type="entry name" value="DUF4352"/>
</dbReference>
<evidence type="ECO:0000313" key="4">
    <source>
        <dbReference type="EMBL" id="PXX10970.1"/>
    </source>
</evidence>
<organism evidence="4 5">
    <name type="scientific">Mycolicibacterium moriokaense</name>
    <dbReference type="NCBI Taxonomy" id="39691"/>
    <lineage>
        <taxon>Bacteria</taxon>
        <taxon>Bacillati</taxon>
        <taxon>Actinomycetota</taxon>
        <taxon>Actinomycetes</taxon>
        <taxon>Mycobacteriales</taxon>
        <taxon>Mycobacteriaceae</taxon>
        <taxon>Mycolicibacterium</taxon>
    </lineage>
</organism>
<dbReference type="EMBL" id="QJJU01000003">
    <property type="protein sequence ID" value="PXX10970.1"/>
    <property type="molecule type" value="Genomic_DNA"/>
</dbReference>
<evidence type="ECO:0000256" key="2">
    <source>
        <dbReference type="SAM" id="MobiDB-lite"/>
    </source>
</evidence>
<sequence>MILPAVLLAGLLAGCSGGPGEAVSPKAPSTTAARPPPTMGTPVRDGGLEFIVYGVRLAPSISSDHTSYTAHGRYVVVRLSVTNVGDQPETYMAVDQKLIVDGRQYDYAAEATILLDTNATSQISPGIGITVLITYDVPAGTRPGSIELHRAAGTPGVVVHLAPT</sequence>
<comment type="caution">
    <text evidence="4">The sequence shown here is derived from an EMBL/GenBank/DDBJ whole genome shotgun (WGS) entry which is preliminary data.</text>
</comment>
<reference evidence="4 5" key="2">
    <citation type="submission" date="2018-06" db="EMBL/GenBank/DDBJ databases">
        <title>Sequencing of bacterial isolates from soil warming experiment in Harvard Forest, Massachusetts, USA.</title>
        <authorList>
            <person name="Deangelis K.PhD."/>
        </authorList>
    </citation>
    <scope>NUCLEOTIDE SEQUENCE [LARGE SCALE GENOMIC DNA]</scope>
    <source>
        <strain evidence="4 5">GAS496</strain>
    </source>
</reference>
<protein>
    <submittedName>
        <fullName evidence="4">Uncharacterized protein DUF4352</fullName>
    </submittedName>
</protein>
<reference evidence="5" key="1">
    <citation type="submission" date="2018-05" db="EMBL/GenBank/DDBJ databases">
        <authorList>
            <person name="Deangelis K."/>
            <person name="Huntemann M."/>
            <person name="Clum A."/>
            <person name="Pillay M."/>
            <person name="Palaniappan K."/>
            <person name="Varghese N."/>
            <person name="Mikhailova N."/>
            <person name="Stamatis D."/>
            <person name="Reddy T."/>
            <person name="Daum C."/>
            <person name="Shapiro N."/>
            <person name="Ivanova N."/>
            <person name="Kyrpides N."/>
            <person name="Woyke T."/>
        </authorList>
    </citation>
    <scope>NUCLEOTIDE SEQUENCE [LARGE SCALE GENOMIC DNA]</scope>
    <source>
        <strain evidence="5">GAS496</strain>
    </source>
</reference>
<evidence type="ECO:0000259" key="3">
    <source>
        <dbReference type="Pfam" id="PF11611"/>
    </source>
</evidence>
<accession>A0A318HZB1</accession>